<evidence type="ECO:0000313" key="6">
    <source>
        <dbReference type="EMBL" id="MFD1529684.1"/>
    </source>
</evidence>
<organism evidence="6 7">
    <name type="scientific">Pseudonocardia aurantiaca</name>
    <dbReference type="NCBI Taxonomy" id="75290"/>
    <lineage>
        <taxon>Bacteria</taxon>
        <taxon>Bacillati</taxon>
        <taxon>Actinomycetota</taxon>
        <taxon>Actinomycetes</taxon>
        <taxon>Pseudonocardiales</taxon>
        <taxon>Pseudonocardiaceae</taxon>
        <taxon>Pseudonocardia</taxon>
    </lineage>
</organism>
<dbReference type="Gene3D" id="3.90.79.10">
    <property type="entry name" value="Nucleoside Triphosphate Pyrophosphohydrolase"/>
    <property type="match status" value="1"/>
</dbReference>
<dbReference type="PROSITE" id="PS51462">
    <property type="entry name" value="NUDIX"/>
    <property type="match status" value="1"/>
</dbReference>
<reference evidence="7" key="1">
    <citation type="journal article" date="2019" name="Int. J. Syst. Evol. Microbiol.">
        <title>The Global Catalogue of Microorganisms (GCM) 10K type strain sequencing project: providing services to taxonomists for standard genome sequencing and annotation.</title>
        <authorList>
            <consortium name="The Broad Institute Genomics Platform"/>
            <consortium name="The Broad Institute Genome Sequencing Center for Infectious Disease"/>
            <person name="Wu L."/>
            <person name="Ma J."/>
        </authorList>
    </citation>
    <scope>NUCLEOTIDE SEQUENCE [LARGE SCALE GENOMIC DNA]</scope>
    <source>
        <strain evidence="7">JCM 12165</strain>
    </source>
</reference>
<dbReference type="InterPro" id="IPR015797">
    <property type="entry name" value="NUDIX_hydrolase-like_dom_sf"/>
</dbReference>
<comment type="cofactor">
    <cofactor evidence="1">
        <name>Mg(2+)</name>
        <dbReference type="ChEBI" id="CHEBI:18420"/>
    </cofactor>
</comment>
<keyword evidence="3 4" id="KW-0378">Hydrolase</keyword>
<dbReference type="PANTHER" id="PTHR43046">
    <property type="entry name" value="GDP-MANNOSE MANNOSYL HYDROLASE"/>
    <property type="match status" value="1"/>
</dbReference>
<dbReference type="InterPro" id="IPR000086">
    <property type="entry name" value="NUDIX_hydrolase_dom"/>
</dbReference>
<dbReference type="SUPFAM" id="SSF55811">
    <property type="entry name" value="Nudix"/>
    <property type="match status" value="1"/>
</dbReference>
<protein>
    <submittedName>
        <fullName evidence="6">NUDIX domain-containing protein</fullName>
    </submittedName>
</protein>
<evidence type="ECO:0000256" key="1">
    <source>
        <dbReference type="ARBA" id="ARBA00001946"/>
    </source>
</evidence>
<accession>A0ABW4FHC3</accession>
<dbReference type="RefSeq" id="WP_343981941.1">
    <property type="nucleotide sequence ID" value="NZ_BAAAJG010000015.1"/>
</dbReference>
<evidence type="ECO:0000256" key="4">
    <source>
        <dbReference type="RuleBase" id="RU003476"/>
    </source>
</evidence>
<dbReference type="PANTHER" id="PTHR43046:SF14">
    <property type="entry name" value="MUTT_NUDIX FAMILY PROTEIN"/>
    <property type="match status" value="1"/>
</dbReference>
<dbReference type="Proteomes" id="UP001597145">
    <property type="component" value="Unassembled WGS sequence"/>
</dbReference>
<evidence type="ECO:0000259" key="5">
    <source>
        <dbReference type="PROSITE" id="PS51462"/>
    </source>
</evidence>
<keyword evidence="7" id="KW-1185">Reference proteome</keyword>
<evidence type="ECO:0000256" key="2">
    <source>
        <dbReference type="ARBA" id="ARBA00005582"/>
    </source>
</evidence>
<dbReference type="InterPro" id="IPR020084">
    <property type="entry name" value="NUDIX_hydrolase_CS"/>
</dbReference>
<dbReference type="PROSITE" id="PS00893">
    <property type="entry name" value="NUDIX_BOX"/>
    <property type="match status" value="1"/>
</dbReference>
<dbReference type="Pfam" id="PF00293">
    <property type="entry name" value="NUDIX"/>
    <property type="match status" value="1"/>
</dbReference>
<proteinExistence type="inferred from homology"/>
<dbReference type="EMBL" id="JBHUCP010000005">
    <property type="protein sequence ID" value="MFD1529684.1"/>
    <property type="molecule type" value="Genomic_DNA"/>
</dbReference>
<sequence length="178" mass="19730">MSGSLEKQLVHCWIERDGEVLFLRRHPATFLGGLWELPGGTVGPGERPEPAAVREVAEETGLAVQVTRERSAHTWMDVAGQDLRIRARVYEAQEDGRADVALSPDEHVAHAWLTPEDAAALEMAPHFRETLTAGIADSPLLDHRPGGDLRFAARQEKVQLDQQSGNRCERQHLSQFGL</sequence>
<evidence type="ECO:0000313" key="7">
    <source>
        <dbReference type="Proteomes" id="UP001597145"/>
    </source>
</evidence>
<comment type="similarity">
    <text evidence="2 4">Belongs to the Nudix hydrolase family.</text>
</comment>
<evidence type="ECO:0000256" key="3">
    <source>
        <dbReference type="ARBA" id="ARBA00022801"/>
    </source>
</evidence>
<name>A0ABW4FHC3_9PSEU</name>
<dbReference type="InterPro" id="IPR020476">
    <property type="entry name" value="Nudix_hydrolase"/>
</dbReference>
<feature type="domain" description="Nudix hydrolase" evidence="5">
    <location>
        <begin position="5"/>
        <end position="137"/>
    </location>
</feature>
<gene>
    <name evidence="6" type="ORF">ACFSCY_09545</name>
</gene>
<comment type="caution">
    <text evidence="6">The sequence shown here is derived from an EMBL/GenBank/DDBJ whole genome shotgun (WGS) entry which is preliminary data.</text>
</comment>
<dbReference type="PRINTS" id="PR00502">
    <property type="entry name" value="NUDIXFAMILY"/>
</dbReference>